<protein>
    <submittedName>
        <fullName evidence="1">Uncharacterized protein</fullName>
    </submittedName>
</protein>
<dbReference type="Proteomes" id="UP000214618">
    <property type="component" value="Chromosome"/>
</dbReference>
<evidence type="ECO:0000313" key="1">
    <source>
        <dbReference type="EMBL" id="ASS92857.1"/>
    </source>
</evidence>
<sequence length="73" mass="8683">MNLYFQKLHAFFSLSYLQLLAKEVGFVQHISKYQTQEFSMERTATYVFKKDSIGTWRCIIYNSYGAEIIEELN</sequence>
<proteinExistence type="predicted"/>
<evidence type="ECO:0000313" key="2">
    <source>
        <dbReference type="Proteomes" id="UP000214618"/>
    </source>
</evidence>
<dbReference type="AlphaFoldDB" id="A0A223EC61"/>
<accession>A0A223EC61</accession>
<dbReference type="EMBL" id="CP017704">
    <property type="protein sequence ID" value="ASS92857.1"/>
    <property type="molecule type" value="Genomic_DNA"/>
</dbReference>
<name>A0A223EC61_9BACI</name>
<gene>
    <name evidence="1" type="ORF">BS1321_02010</name>
</gene>
<organism evidence="1 2">
    <name type="scientific">Peribacillus simplex NBRC 15720 = DSM 1321</name>
    <dbReference type="NCBI Taxonomy" id="1349754"/>
    <lineage>
        <taxon>Bacteria</taxon>
        <taxon>Bacillati</taxon>
        <taxon>Bacillota</taxon>
        <taxon>Bacilli</taxon>
        <taxon>Bacillales</taxon>
        <taxon>Bacillaceae</taxon>
        <taxon>Peribacillus</taxon>
    </lineage>
</organism>
<reference evidence="1 2" key="1">
    <citation type="submission" date="2016-10" db="EMBL/GenBank/DDBJ databases">
        <title>The whole genome sequencing and assembly of Bacillus simplex DSM 1321 strain.</title>
        <authorList>
            <person name="Park M.-K."/>
            <person name="Lee Y.-J."/>
            <person name="Yi H."/>
            <person name="Bahn Y.-S."/>
            <person name="Kim J.F."/>
            <person name="Lee D.-W."/>
        </authorList>
    </citation>
    <scope>NUCLEOTIDE SEQUENCE [LARGE SCALE GENOMIC DNA]</scope>
    <source>
        <strain evidence="1 2">DSM 1321</strain>
    </source>
</reference>
<dbReference type="Gene3D" id="3.10.450.50">
    <property type="match status" value="1"/>
</dbReference>